<dbReference type="PANTHER" id="PTHR30345">
    <property type="entry name" value="RIBOSE-5-PHOSPHATE ISOMERASE B"/>
    <property type="match status" value="1"/>
</dbReference>
<organism evidence="4">
    <name type="scientific">Lactobacillus delbrueckii subsp. lactis</name>
    <dbReference type="NCBI Taxonomy" id="29397"/>
    <lineage>
        <taxon>Bacteria</taxon>
        <taxon>Bacillati</taxon>
        <taxon>Bacillota</taxon>
        <taxon>Bacilli</taxon>
        <taxon>Lactobacillales</taxon>
        <taxon>Lactobacillaceae</taxon>
        <taxon>Lactobacillus</taxon>
    </lineage>
</organism>
<dbReference type="SUPFAM" id="SSF89623">
    <property type="entry name" value="Ribose/Galactose isomerase RpiB/AlsB"/>
    <property type="match status" value="1"/>
</dbReference>
<keyword evidence="3 4" id="KW-0413">Isomerase</keyword>
<gene>
    <name evidence="4" type="ORF">DQL93_02475</name>
</gene>
<dbReference type="Gene3D" id="3.40.1400.10">
    <property type="entry name" value="Sugar-phosphate isomerase, RpiB/LacA/LacB"/>
    <property type="match status" value="1"/>
</dbReference>
<dbReference type="GO" id="GO:0004751">
    <property type="term" value="F:ribose-5-phosphate isomerase activity"/>
    <property type="evidence" value="ECO:0007669"/>
    <property type="project" value="TreeGrafter"/>
</dbReference>
<accession>A0A381KXK0</accession>
<dbReference type="EMBL" id="CP031023">
    <property type="protein sequence ID" value="AZA15578.1"/>
    <property type="molecule type" value="Genomic_DNA"/>
</dbReference>
<dbReference type="NCBIfam" id="NF006381">
    <property type="entry name" value="PRK08622.1"/>
    <property type="match status" value="1"/>
</dbReference>
<dbReference type="GO" id="GO:0019316">
    <property type="term" value="P:D-allose catabolic process"/>
    <property type="evidence" value="ECO:0007669"/>
    <property type="project" value="TreeGrafter"/>
</dbReference>
<dbReference type="PANTHER" id="PTHR30345:SF0">
    <property type="entry name" value="DNA DAMAGE-REPAIR_TOLERATION PROTEIN DRT102"/>
    <property type="match status" value="1"/>
</dbReference>
<evidence type="ECO:0000256" key="3">
    <source>
        <dbReference type="ARBA" id="ARBA00023235"/>
    </source>
</evidence>
<evidence type="ECO:0000256" key="1">
    <source>
        <dbReference type="ARBA" id="ARBA00008754"/>
    </source>
</evidence>
<dbReference type="InterPro" id="IPR003500">
    <property type="entry name" value="RpiB_LacA_LacB"/>
</dbReference>
<sequence length="191" mass="21341">MLDNDRPQPEYVDPKIDKHTVIALGNDHIVTATKMLISDHLKDEGYQVLDMGAYDNYRTHYPMYGKRVAEAVADGRADLGIVLCGTGIGISTAADKNEGIRAAMVGDVTQAIYAREELNANVLGFGGIVLGRDFIFDIIDGYLNAEYKPSEENKKLIDKIDHIAKPNPDQKDNEHFFDEENKKWAQGVYHD</sequence>
<proteinExistence type="inferred from homology"/>
<dbReference type="InterPro" id="IPR036569">
    <property type="entry name" value="RpiB_LacA_LacB_sf"/>
</dbReference>
<keyword evidence="2" id="KW-0423">Lactose metabolism</keyword>
<dbReference type="GO" id="GO:0009052">
    <property type="term" value="P:pentose-phosphate shunt, non-oxidative branch"/>
    <property type="evidence" value="ECO:0007669"/>
    <property type="project" value="TreeGrafter"/>
</dbReference>
<name>A0A381KXK0_LACDL</name>
<dbReference type="AlphaFoldDB" id="A0A381KXK0"/>
<dbReference type="NCBIfam" id="TIGR00689">
    <property type="entry name" value="rpiB_lacA_lacB"/>
    <property type="match status" value="1"/>
</dbReference>
<dbReference type="Pfam" id="PF02502">
    <property type="entry name" value="LacAB_rpiB"/>
    <property type="match status" value="1"/>
</dbReference>
<dbReference type="GO" id="GO:0005988">
    <property type="term" value="P:lactose metabolic process"/>
    <property type="evidence" value="ECO:0007669"/>
    <property type="project" value="UniProtKB-KW"/>
</dbReference>
<evidence type="ECO:0000256" key="2">
    <source>
        <dbReference type="ARBA" id="ARBA00022736"/>
    </source>
</evidence>
<protein>
    <submittedName>
        <fullName evidence="4">Galactose-6-phosphate isomerase subunit LacB</fullName>
    </submittedName>
</protein>
<comment type="similarity">
    <text evidence="1">Belongs to the LacAB/RpiB family.</text>
</comment>
<reference evidence="4" key="1">
    <citation type="submission" date="2018-07" db="EMBL/GenBank/DDBJ databases">
        <authorList>
            <person name="Somerville V."/>
        </authorList>
    </citation>
    <scope>NUCLEOTIDE SEQUENCE</scope>
    <source>
        <strain evidence="4">NWC_2_2</strain>
    </source>
</reference>
<evidence type="ECO:0000313" key="4">
    <source>
        <dbReference type="EMBL" id="AZA15578.1"/>
    </source>
</evidence>
<dbReference type="RefSeq" id="WP_120490583.1">
    <property type="nucleotide sequence ID" value="NZ_CP046131.1"/>
</dbReference>